<gene>
    <name evidence="2" type="ORF">HBA54_23415</name>
</gene>
<dbReference type="EMBL" id="JAAQPH010000023">
    <property type="protein sequence ID" value="NIA71545.1"/>
    <property type="molecule type" value="Genomic_DNA"/>
</dbReference>
<accession>A0A967F262</accession>
<dbReference type="Proteomes" id="UP000761264">
    <property type="component" value="Unassembled WGS sequence"/>
</dbReference>
<evidence type="ECO:0000313" key="3">
    <source>
        <dbReference type="Proteomes" id="UP000761264"/>
    </source>
</evidence>
<dbReference type="Pfam" id="PF13416">
    <property type="entry name" value="SBP_bac_8"/>
    <property type="match status" value="1"/>
</dbReference>
<proteinExistence type="predicted"/>
<dbReference type="SUPFAM" id="SSF53850">
    <property type="entry name" value="Periplasmic binding protein-like II"/>
    <property type="match status" value="1"/>
</dbReference>
<protein>
    <submittedName>
        <fullName evidence="2">ABC transporter substrate-binding protein</fullName>
    </submittedName>
</protein>
<sequence>MRRRIALLPLLAACLTAALGLSAQAAEDRPWNEIVAAGKGQTVYWNAWGGDERINAYIAWVGERVWDDYGIMVRHVKLADTADAVSRVLAERAGGKTDGGSIDLIWINGENFATMKENSLLYGPFTEALPNFQLVDFEDKPSTLVDFTVAADGLEAPWGMAKLNFIYDSARVAETPGSIPALLDWAKARPGRFTYPTPPDFIGTTFLKQVLTELAPDAAFLQQPVADDAQVEQVARPLWEFLDALHPHLWRGGKIFPASGPAQRQLLDDGEVDIALSFYPSEASSAIANALLPETARTFVLDRGTIGNTHFVAIPFNANATEGALVVANFLMGAEAQARKQNPDVWGDDTVLAMAKLDDAGRALFDNLPSGLATLAPEDLGPTLLEPHPSWMTRIEAEWQRRYAR</sequence>
<evidence type="ECO:0000256" key="1">
    <source>
        <dbReference type="SAM" id="SignalP"/>
    </source>
</evidence>
<dbReference type="InterPro" id="IPR027020">
    <property type="entry name" value="YnjB"/>
</dbReference>
<feature type="signal peptide" evidence="1">
    <location>
        <begin position="1"/>
        <end position="25"/>
    </location>
</feature>
<comment type="caution">
    <text evidence="2">The sequence shown here is derived from an EMBL/GenBank/DDBJ whole genome shotgun (WGS) entry which is preliminary data.</text>
</comment>
<dbReference type="RefSeq" id="WP_167229274.1">
    <property type="nucleotide sequence ID" value="NZ_JAAQPH010000023.1"/>
</dbReference>
<reference evidence="2" key="1">
    <citation type="submission" date="2020-03" db="EMBL/GenBank/DDBJ databases">
        <title>Genome of Pelagibius litoralis DSM 21314T.</title>
        <authorList>
            <person name="Wang G."/>
        </authorList>
    </citation>
    <scope>NUCLEOTIDE SEQUENCE</scope>
    <source>
        <strain evidence="2">DSM 21314</strain>
    </source>
</reference>
<dbReference type="PANTHER" id="PTHR42779">
    <property type="entry name" value="PROTEIN YNJB"/>
    <property type="match status" value="1"/>
</dbReference>
<evidence type="ECO:0000313" key="2">
    <source>
        <dbReference type="EMBL" id="NIA71545.1"/>
    </source>
</evidence>
<dbReference type="NCBIfam" id="NF008633">
    <property type="entry name" value="PRK11622.1"/>
    <property type="match status" value="1"/>
</dbReference>
<dbReference type="Gene3D" id="3.40.190.10">
    <property type="entry name" value="Periplasmic binding protein-like II"/>
    <property type="match status" value="2"/>
</dbReference>
<dbReference type="PANTHER" id="PTHR42779:SF1">
    <property type="entry name" value="PROTEIN YNJB"/>
    <property type="match status" value="1"/>
</dbReference>
<keyword evidence="1" id="KW-0732">Signal</keyword>
<dbReference type="PIRSF" id="PIRSF029172">
    <property type="entry name" value="UCP029172_ABC_sbc_YnjB"/>
    <property type="match status" value="1"/>
</dbReference>
<feature type="chain" id="PRO_5036787141" evidence="1">
    <location>
        <begin position="26"/>
        <end position="405"/>
    </location>
</feature>
<name>A0A967F262_9PROT</name>
<dbReference type="InterPro" id="IPR006059">
    <property type="entry name" value="SBP"/>
</dbReference>
<keyword evidence="3" id="KW-1185">Reference proteome</keyword>
<dbReference type="AlphaFoldDB" id="A0A967F262"/>
<organism evidence="2 3">
    <name type="scientific">Pelagibius litoralis</name>
    <dbReference type="NCBI Taxonomy" id="374515"/>
    <lineage>
        <taxon>Bacteria</taxon>
        <taxon>Pseudomonadati</taxon>
        <taxon>Pseudomonadota</taxon>
        <taxon>Alphaproteobacteria</taxon>
        <taxon>Rhodospirillales</taxon>
        <taxon>Rhodovibrionaceae</taxon>
        <taxon>Pelagibius</taxon>
    </lineage>
</organism>